<reference evidence="2 3" key="1">
    <citation type="submission" date="2020-08" db="EMBL/GenBank/DDBJ databases">
        <title>Genomic Encyclopedia of Type Strains, Phase III (KMG-III): the genomes of soil and plant-associated and newly described type strains.</title>
        <authorList>
            <person name="Whitman W."/>
        </authorList>
    </citation>
    <scope>NUCLEOTIDE SEQUENCE [LARGE SCALE GENOMIC DNA]</scope>
    <source>
        <strain evidence="2 3">CECT 7015</strain>
    </source>
</reference>
<dbReference type="Proteomes" id="UP000554520">
    <property type="component" value="Unassembled WGS sequence"/>
</dbReference>
<protein>
    <submittedName>
        <fullName evidence="2">Uncharacterized protein</fullName>
    </submittedName>
</protein>
<evidence type="ECO:0000313" key="2">
    <source>
        <dbReference type="EMBL" id="MBB3149633.1"/>
    </source>
</evidence>
<evidence type="ECO:0000256" key="1">
    <source>
        <dbReference type="SAM" id="Phobius"/>
    </source>
</evidence>
<keyword evidence="1" id="KW-1133">Transmembrane helix</keyword>
<name>A0A839UIP1_9HYPH</name>
<keyword evidence="1" id="KW-0812">Transmembrane</keyword>
<gene>
    <name evidence="2" type="ORF">FHS21_006087</name>
</gene>
<proteinExistence type="predicted"/>
<organism evidence="2 3">
    <name type="scientific">Phyllobacterium trifolii</name>
    <dbReference type="NCBI Taxonomy" id="300193"/>
    <lineage>
        <taxon>Bacteria</taxon>
        <taxon>Pseudomonadati</taxon>
        <taxon>Pseudomonadota</taxon>
        <taxon>Alphaproteobacteria</taxon>
        <taxon>Hyphomicrobiales</taxon>
        <taxon>Phyllobacteriaceae</taxon>
        <taxon>Phyllobacterium</taxon>
    </lineage>
</organism>
<accession>A0A839UIP1</accession>
<dbReference type="AlphaFoldDB" id="A0A839UIP1"/>
<keyword evidence="1" id="KW-0472">Membrane</keyword>
<evidence type="ECO:0000313" key="3">
    <source>
        <dbReference type="Proteomes" id="UP000554520"/>
    </source>
</evidence>
<comment type="caution">
    <text evidence="2">The sequence shown here is derived from an EMBL/GenBank/DDBJ whole genome shotgun (WGS) entry which is preliminary data.</text>
</comment>
<dbReference type="EMBL" id="JACHXN010000037">
    <property type="protein sequence ID" value="MBB3149633.1"/>
    <property type="molecule type" value="Genomic_DNA"/>
</dbReference>
<keyword evidence="3" id="KW-1185">Reference proteome</keyword>
<feature type="transmembrane region" description="Helical" evidence="1">
    <location>
        <begin position="17"/>
        <end position="34"/>
    </location>
</feature>
<sequence length="40" mass="4522">MTEEATTRHRPAHPMDPVFRIVMLIIAIGILAALSQEFMN</sequence>
<dbReference type="RefSeq" id="WP_281386182.1">
    <property type="nucleotide sequence ID" value="NZ_JACHXN010000037.1"/>
</dbReference>